<feature type="domain" description="RCK N-terminal" evidence="1">
    <location>
        <begin position="3"/>
        <end position="125"/>
    </location>
</feature>
<protein>
    <submittedName>
        <fullName evidence="3">Trk system potassium uptake protein TrkA</fullName>
    </submittedName>
</protein>
<dbReference type="InterPro" id="IPR006037">
    <property type="entry name" value="RCK_C"/>
</dbReference>
<dbReference type="SUPFAM" id="SSF116726">
    <property type="entry name" value="TrkA C-terminal domain-like"/>
    <property type="match status" value="1"/>
</dbReference>
<accession>A0A846MTL7</accession>
<feature type="domain" description="RCK C-terminal" evidence="2">
    <location>
        <begin position="136"/>
        <end position="233"/>
    </location>
</feature>
<dbReference type="Pfam" id="PF02254">
    <property type="entry name" value="TrkA_N"/>
    <property type="match status" value="1"/>
</dbReference>
<dbReference type="Gene3D" id="3.40.50.720">
    <property type="entry name" value="NAD(P)-binding Rossmann-like Domain"/>
    <property type="match status" value="1"/>
</dbReference>
<dbReference type="GO" id="GO:0006813">
    <property type="term" value="P:potassium ion transport"/>
    <property type="evidence" value="ECO:0007669"/>
    <property type="project" value="InterPro"/>
</dbReference>
<dbReference type="RefSeq" id="WP_166920663.1">
    <property type="nucleotide sequence ID" value="NZ_JAASRN010000004.1"/>
</dbReference>
<evidence type="ECO:0000259" key="2">
    <source>
        <dbReference type="PROSITE" id="PS51202"/>
    </source>
</evidence>
<evidence type="ECO:0000313" key="4">
    <source>
        <dbReference type="Proteomes" id="UP000537126"/>
    </source>
</evidence>
<dbReference type="AlphaFoldDB" id="A0A846MTL7"/>
<dbReference type="InterPro" id="IPR036291">
    <property type="entry name" value="NAD(P)-bd_dom_sf"/>
</dbReference>
<dbReference type="GO" id="GO:0008324">
    <property type="term" value="F:monoatomic cation transmembrane transporter activity"/>
    <property type="evidence" value="ECO:0007669"/>
    <property type="project" value="InterPro"/>
</dbReference>
<keyword evidence="4" id="KW-1185">Reference proteome</keyword>
<dbReference type="PROSITE" id="PS51201">
    <property type="entry name" value="RCK_N"/>
    <property type="match status" value="1"/>
</dbReference>
<dbReference type="Proteomes" id="UP000537126">
    <property type="component" value="Unassembled WGS sequence"/>
</dbReference>
<dbReference type="PANTHER" id="PTHR43833:SF7">
    <property type="entry name" value="KTR SYSTEM POTASSIUM UPTAKE PROTEIN C"/>
    <property type="match status" value="1"/>
</dbReference>
<sequence length="233" mass="25837">MPKRKIAVIGLGQFGMEIARTLAARGAEVLALDNNMAHIEAIKDEVAYAVQVDATDKRALQAQNISEMDAVVVAIGEDFEALLLCTVNLLELKVKEIIVRSASDQQEKILRQLGVSKILSPEREVAKTVSEGLLNPDILVRLPLPDGYEIAEVPPPPKVINRKLADIGLREKYALNLITIKRYYEETPEGEEQARQVEHIIGVPAPSTIIYEGDILILMGRKPDIDKFLLLNR</sequence>
<proteinExistence type="predicted"/>
<dbReference type="InterPro" id="IPR003148">
    <property type="entry name" value="RCK_N"/>
</dbReference>
<dbReference type="SUPFAM" id="SSF51735">
    <property type="entry name" value="NAD(P)-binding Rossmann-fold domains"/>
    <property type="match status" value="1"/>
</dbReference>
<dbReference type="PROSITE" id="PS51202">
    <property type="entry name" value="RCK_C"/>
    <property type="match status" value="1"/>
</dbReference>
<dbReference type="PANTHER" id="PTHR43833">
    <property type="entry name" value="POTASSIUM CHANNEL PROTEIN 2-RELATED-RELATED"/>
    <property type="match status" value="1"/>
</dbReference>
<dbReference type="Pfam" id="PF02080">
    <property type="entry name" value="TrkA_C"/>
    <property type="match status" value="1"/>
</dbReference>
<reference evidence="3 4" key="1">
    <citation type="submission" date="2020-03" db="EMBL/GenBank/DDBJ databases">
        <title>Genomic Encyclopedia of Type Strains, Phase IV (KMG-IV): sequencing the most valuable type-strain genomes for metagenomic binning, comparative biology and taxonomic classification.</title>
        <authorList>
            <person name="Goeker M."/>
        </authorList>
    </citation>
    <scope>NUCLEOTIDE SEQUENCE [LARGE SCALE GENOMIC DNA]</scope>
    <source>
        <strain evidence="3 4">DSM 5718</strain>
    </source>
</reference>
<dbReference type="InterPro" id="IPR050721">
    <property type="entry name" value="Trk_Ktr_HKT_K-transport"/>
</dbReference>
<dbReference type="Gene3D" id="3.30.70.1450">
    <property type="entry name" value="Regulator of K+ conductance, C-terminal domain"/>
    <property type="match status" value="1"/>
</dbReference>
<gene>
    <name evidence="3" type="ORF">FHS56_002201</name>
</gene>
<evidence type="ECO:0000259" key="1">
    <source>
        <dbReference type="PROSITE" id="PS51201"/>
    </source>
</evidence>
<organism evidence="3 4">
    <name type="scientific">Thermonema lapsum</name>
    <dbReference type="NCBI Taxonomy" id="28195"/>
    <lineage>
        <taxon>Bacteria</taxon>
        <taxon>Pseudomonadati</taxon>
        <taxon>Bacteroidota</taxon>
        <taxon>Cytophagia</taxon>
        <taxon>Cytophagales</taxon>
        <taxon>Thermonemataceae</taxon>
        <taxon>Thermonema</taxon>
    </lineage>
</organism>
<evidence type="ECO:0000313" key="3">
    <source>
        <dbReference type="EMBL" id="NIK74672.1"/>
    </source>
</evidence>
<dbReference type="InterPro" id="IPR036721">
    <property type="entry name" value="RCK_C_sf"/>
</dbReference>
<name>A0A846MTL7_9BACT</name>
<comment type="caution">
    <text evidence="3">The sequence shown here is derived from an EMBL/GenBank/DDBJ whole genome shotgun (WGS) entry which is preliminary data.</text>
</comment>
<dbReference type="EMBL" id="JAASRN010000004">
    <property type="protein sequence ID" value="NIK74672.1"/>
    <property type="molecule type" value="Genomic_DNA"/>
</dbReference>